<evidence type="ECO:0000256" key="2">
    <source>
        <dbReference type="ARBA" id="ARBA00004249"/>
    </source>
</evidence>
<evidence type="ECO:0000256" key="13">
    <source>
        <dbReference type="SAM" id="Phobius"/>
    </source>
</evidence>
<reference evidence="15" key="1">
    <citation type="submission" date="2014-02" db="EMBL/GenBank/DDBJ databases">
        <authorList>
            <person name="Gan H."/>
        </authorList>
    </citation>
    <scope>NUCLEOTIDE SEQUENCE [LARGE SCALE GENOMIC DNA]</scope>
    <source>
        <strain evidence="15">S1</strain>
    </source>
</reference>
<keyword evidence="8 12" id="KW-0812">Transmembrane</keyword>
<dbReference type="Gene3D" id="3.30.420.270">
    <property type="match status" value="1"/>
</dbReference>
<name>A0A1L1PN43_HYDIT</name>
<keyword evidence="5 12" id="KW-0813">Transport</keyword>
<evidence type="ECO:0000256" key="11">
    <source>
        <dbReference type="ARBA" id="ARBA00023136"/>
    </source>
</evidence>
<dbReference type="PANTHER" id="PTHR30558:SF12">
    <property type="entry name" value="BIOPOLYMER TRANSPORT PROTEIN EXBD"/>
    <property type="match status" value="1"/>
</dbReference>
<dbReference type="Pfam" id="PF02472">
    <property type="entry name" value="ExbD"/>
    <property type="match status" value="1"/>
</dbReference>
<evidence type="ECO:0000256" key="9">
    <source>
        <dbReference type="ARBA" id="ARBA00022927"/>
    </source>
</evidence>
<evidence type="ECO:0000256" key="8">
    <source>
        <dbReference type="ARBA" id="ARBA00022692"/>
    </source>
</evidence>
<evidence type="ECO:0000256" key="10">
    <source>
        <dbReference type="ARBA" id="ARBA00022989"/>
    </source>
</evidence>
<keyword evidence="11 13" id="KW-0472">Membrane</keyword>
<keyword evidence="15" id="KW-1185">Reference proteome</keyword>
<dbReference type="GO" id="GO:0022857">
    <property type="term" value="F:transmembrane transporter activity"/>
    <property type="evidence" value="ECO:0007669"/>
    <property type="project" value="InterPro"/>
</dbReference>
<reference evidence="15" key="2">
    <citation type="submission" date="2014-11" db="EMBL/GenBank/DDBJ databases">
        <title>Draft genome sequence of Hydrogenophaga intermedia S1.</title>
        <authorList>
            <person name="Gan H.M."/>
            <person name="Chew T.H."/>
            <person name="Stolz A."/>
        </authorList>
    </citation>
    <scope>NUCLEOTIDE SEQUENCE [LARGE SCALE GENOMIC DNA]</scope>
    <source>
        <strain evidence="15">S1</strain>
    </source>
</reference>
<evidence type="ECO:0000256" key="6">
    <source>
        <dbReference type="ARBA" id="ARBA00022475"/>
    </source>
</evidence>
<keyword evidence="6" id="KW-1003">Cell membrane</keyword>
<comment type="subcellular location">
    <subcellularLocation>
        <location evidence="2">Cell inner membrane</location>
        <topology evidence="2">Single-pass type II membrane protein</topology>
    </subcellularLocation>
    <subcellularLocation>
        <location evidence="12">Cell membrane</location>
        <topology evidence="12">Single-pass type II membrane protein</topology>
    </subcellularLocation>
</comment>
<dbReference type="InterPro" id="IPR003400">
    <property type="entry name" value="ExbD"/>
</dbReference>
<evidence type="ECO:0000256" key="7">
    <source>
        <dbReference type="ARBA" id="ARBA00022519"/>
    </source>
</evidence>
<dbReference type="RefSeq" id="WP_009516269.1">
    <property type="nucleotide sequence ID" value="NZ_CCAE010000036.1"/>
</dbReference>
<proteinExistence type="inferred from homology"/>
<feature type="transmembrane region" description="Helical" evidence="13">
    <location>
        <begin position="20"/>
        <end position="42"/>
    </location>
</feature>
<evidence type="ECO:0000256" key="12">
    <source>
        <dbReference type="RuleBase" id="RU003879"/>
    </source>
</evidence>
<accession>A0A1L1PN43</accession>
<evidence type="ECO:0000256" key="1">
    <source>
        <dbReference type="ARBA" id="ARBA00003540"/>
    </source>
</evidence>
<comment type="function">
    <text evidence="1">Involved in the TonB-dependent energy-dependent transport of various receptor-bound substrates.</text>
</comment>
<dbReference type="GO" id="GO:0015031">
    <property type="term" value="P:protein transport"/>
    <property type="evidence" value="ECO:0007669"/>
    <property type="project" value="UniProtKB-KW"/>
</dbReference>
<dbReference type="GO" id="GO:0005886">
    <property type="term" value="C:plasma membrane"/>
    <property type="evidence" value="ECO:0007669"/>
    <property type="project" value="UniProtKB-SubCell"/>
</dbReference>
<dbReference type="Proteomes" id="UP000028878">
    <property type="component" value="Unassembled WGS sequence"/>
</dbReference>
<keyword evidence="7" id="KW-0997">Cell inner membrane</keyword>
<gene>
    <name evidence="14" type="ORF">BN948_03576</name>
</gene>
<evidence type="ECO:0000313" key="15">
    <source>
        <dbReference type="Proteomes" id="UP000028878"/>
    </source>
</evidence>
<evidence type="ECO:0000256" key="5">
    <source>
        <dbReference type="ARBA" id="ARBA00022448"/>
    </source>
</evidence>
<evidence type="ECO:0000256" key="3">
    <source>
        <dbReference type="ARBA" id="ARBA00005811"/>
    </source>
</evidence>
<evidence type="ECO:0000313" key="14">
    <source>
        <dbReference type="EMBL" id="CDN89139.1"/>
    </source>
</evidence>
<organism evidence="14 15">
    <name type="scientific">Hydrogenophaga intermedia</name>
    <dbReference type="NCBI Taxonomy" id="65786"/>
    <lineage>
        <taxon>Bacteria</taxon>
        <taxon>Pseudomonadati</taxon>
        <taxon>Pseudomonadota</taxon>
        <taxon>Betaproteobacteria</taxon>
        <taxon>Burkholderiales</taxon>
        <taxon>Comamonadaceae</taxon>
        <taxon>Hydrogenophaga</taxon>
    </lineage>
</organism>
<comment type="subunit">
    <text evidence="4">The accessory proteins ExbB and ExbD seem to form a complex with TonB.</text>
</comment>
<keyword evidence="9 12" id="KW-0653">Protein transport</keyword>
<sequence length="142" mass="14933">MSFGRLPAAQPARAIGDINVTPLVDVVLVLLVIFIVAAPLMARQMALELPPAKAATPAPTASPVVTLEFDARSGLRWNGEPLPEAALPDRLREAAQRDPATELQLRADASAPYGRVLALIGAAQAAGLRRVGFTARQPASPR</sequence>
<dbReference type="AlphaFoldDB" id="A0A1L1PN43"/>
<comment type="similarity">
    <text evidence="3 12">Belongs to the ExbD/TolR family.</text>
</comment>
<evidence type="ECO:0000256" key="4">
    <source>
        <dbReference type="ARBA" id="ARBA00011471"/>
    </source>
</evidence>
<protein>
    <submittedName>
        <fullName evidence="14">Biopolymer transport protein ExbD/TolR</fullName>
    </submittedName>
</protein>
<dbReference type="PANTHER" id="PTHR30558">
    <property type="entry name" value="EXBD MEMBRANE COMPONENT OF PMF-DRIVEN MACROMOLECULE IMPORT SYSTEM"/>
    <property type="match status" value="1"/>
</dbReference>
<keyword evidence="10 13" id="KW-1133">Transmembrane helix</keyword>
<dbReference type="EMBL" id="CCAE010000036">
    <property type="protein sequence ID" value="CDN89139.1"/>
    <property type="molecule type" value="Genomic_DNA"/>
</dbReference>